<comment type="subcellular location">
    <subcellularLocation>
        <location evidence="1">Membrane</location>
        <topology evidence="1">Multi-pass membrane protein</topology>
    </subcellularLocation>
</comment>
<evidence type="ECO:0000256" key="1">
    <source>
        <dbReference type="ARBA" id="ARBA00004141"/>
    </source>
</evidence>
<feature type="transmembrane region" description="Helical" evidence="6">
    <location>
        <begin position="329"/>
        <end position="353"/>
    </location>
</feature>
<dbReference type="EMBL" id="KV426084">
    <property type="protein sequence ID" value="KZV89003.1"/>
    <property type="molecule type" value="Genomic_DNA"/>
</dbReference>
<feature type="transmembrane region" description="Helical" evidence="6">
    <location>
        <begin position="168"/>
        <end position="189"/>
    </location>
</feature>
<dbReference type="Pfam" id="PF13520">
    <property type="entry name" value="AA_permease_2"/>
    <property type="match status" value="1"/>
</dbReference>
<dbReference type="GO" id="GO:0016020">
    <property type="term" value="C:membrane"/>
    <property type="evidence" value="ECO:0007669"/>
    <property type="project" value="UniProtKB-SubCell"/>
</dbReference>
<organism evidence="7 8">
    <name type="scientific">Exidia glandulosa HHB12029</name>
    <dbReference type="NCBI Taxonomy" id="1314781"/>
    <lineage>
        <taxon>Eukaryota</taxon>
        <taxon>Fungi</taxon>
        <taxon>Dikarya</taxon>
        <taxon>Basidiomycota</taxon>
        <taxon>Agaricomycotina</taxon>
        <taxon>Agaricomycetes</taxon>
        <taxon>Auriculariales</taxon>
        <taxon>Exidiaceae</taxon>
        <taxon>Exidia</taxon>
    </lineage>
</organism>
<dbReference type="InterPro" id="IPR050598">
    <property type="entry name" value="AminoAcid_Transporter"/>
</dbReference>
<dbReference type="Proteomes" id="UP000077266">
    <property type="component" value="Unassembled WGS sequence"/>
</dbReference>
<reference evidence="7 8" key="1">
    <citation type="journal article" date="2016" name="Mol. Biol. Evol.">
        <title>Comparative Genomics of Early-Diverging Mushroom-Forming Fungi Provides Insights into the Origins of Lignocellulose Decay Capabilities.</title>
        <authorList>
            <person name="Nagy L.G."/>
            <person name="Riley R."/>
            <person name="Tritt A."/>
            <person name="Adam C."/>
            <person name="Daum C."/>
            <person name="Floudas D."/>
            <person name="Sun H."/>
            <person name="Yadav J.S."/>
            <person name="Pangilinan J."/>
            <person name="Larsson K.H."/>
            <person name="Matsuura K."/>
            <person name="Barry K."/>
            <person name="Labutti K."/>
            <person name="Kuo R."/>
            <person name="Ohm R.A."/>
            <person name="Bhattacharya S.S."/>
            <person name="Shirouzu T."/>
            <person name="Yoshinaga Y."/>
            <person name="Martin F.M."/>
            <person name="Grigoriev I.V."/>
            <person name="Hibbett D.S."/>
        </authorList>
    </citation>
    <scope>NUCLEOTIDE SEQUENCE [LARGE SCALE GENOMIC DNA]</scope>
    <source>
        <strain evidence="7 8">HHB12029</strain>
    </source>
</reference>
<keyword evidence="2 6" id="KW-0812">Transmembrane</keyword>
<feature type="transmembrane region" description="Helical" evidence="6">
    <location>
        <begin position="374"/>
        <end position="395"/>
    </location>
</feature>
<dbReference type="InParanoid" id="A0A165FHH1"/>
<evidence type="ECO:0000256" key="4">
    <source>
        <dbReference type="ARBA" id="ARBA00023136"/>
    </source>
</evidence>
<dbReference type="PANTHER" id="PTHR11785">
    <property type="entry name" value="AMINO ACID TRANSPORTER"/>
    <property type="match status" value="1"/>
</dbReference>
<dbReference type="PIRSF" id="PIRSF006060">
    <property type="entry name" value="AA_transporter"/>
    <property type="match status" value="1"/>
</dbReference>
<protein>
    <submittedName>
        <fullName evidence="7">Amino acid transporter</fullName>
    </submittedName>
</protein>
<feature type="transmembrane region" description="Helical" evidence="6">
    <location>
        <begin position="241"/>
        <end position="264"/>
    </location>
</feature>
<feature type="transmembrane region" description="Helical" evidence="6">
    <location>
        <begin position="47"/>
        <end position="73"/>
    </location>
</feature>
<name>A0A165FHH1_EXIGL</name>
<feature type="transmembrane region" description="Helical" evidence="6">
    <location>
        <begin position="407"/>
        <end position="426"/>
    </location>
</feature>
<dbReference type="STRING" id="1314781.A0A165FHH1"/>
<feature type="transmembrane region" description="Helical" evidence="6">
    <location>
        <begin position="276"/>
        <end position="298"/>
    </location>
</feature>
<keyword evidence="4 6" id="KW-0472">Membrane</keyword>
<dbReference type="OrthoDB" id="5982228at2759"/>
<dbReference type="GO" id="GO:0015179">
    <property type="term" value="F:L-amino acid transmembrane transporter activity"/>
    <property type="evidence" value="ECO:0007669"/>
    <property type="project" value="TreeGrafter"/>
</dbReference>
<evidence type="ECO:0000256" key="6">
    <source>
        <dbReference type="SAM" id="Phobius"/>
    </source>
</evidence>
<feature type="transmembrane region" description="Helical" evidence="6">
    <location>
        <begin position="201"/>
        <end position="221"/>
    </location>
</feature>
<dbReference type="InterPro" id="IPR002293">
    <property type="entry name" value="AA/rel_permease1"/>
</dbReference>
<gene>
    <name evidence="7" type="ORF">EXIGLDRAFT_772153</name>
</gene>
<feature type="region of interest" description="Disordered" evidence="5">
    <location>
        <begin position="533"/>
        <end position="552"/>
    </location>
</feature>
<evidence type="ECO:0000256" key="5">
    <source>
        <dbReference type="SAM" id="MobiDB-lite"/>
    </source>
</evidence>
<feature type="transmembrane region" description="Helical" evidence="6">
    <location>
        <begin position="446"/>
        <end position="464"/>
    </location>
</feature>
<evidence type="ECO:0000313" key="8">
    <source>
        <dbReference type="Proteomes" id="UP000077266"/>
    </source>
</evidence>
<dbReference type="Gene3D" id="1.20.1740.10">
    <property type="entry name" value="Amino acid/polyamine transporter I"/>
    <property type="match status" value="1"/>
</dbReference>
<evidence type="ECO:0000256" key="2">
    <source>
        <dbReference type="ARBA" id="ARBA00022692"/>
    </source>
</evidence>
<evidence type="ECO:0000313" key="7">
    <source>
        <dbReference type="EMBL" id="KZV89003.1"/>
    </source>
</evidence>
<feature type="transmembrane region" description="Helical" evidence="6">
    <location>
        <begin position="79"/>
        <end position="100"/>
    </location>
</feature>
<dbReference type="AlphaFoldDB" id="A0A165FHH1"/>
<dbReference type="PANTHER" id="PTHR11785:SF353">
    <property type="entry name" value="METHIONINE TRANSPORTER (EUROFUNG)"/>
    <property type="match status" value="1"/>
</dbReference>
<sequence length="552" mass="59201">MARSTSRVGYNSVPTAPDDAVDGHGHLVHHNTHGVPIEAKNPLGNHVALTSAALLNMSQMIGIGVFSVAGPILKSTGSVGLLLVYWLLGPVIALISLAVYNEYASMFPERSGGEVVYLEQAYPRPRFLVSTAFAVNALLLSSSATNCIVFAQYTIFAFEWEWTPRLQNLIAVSLAVSAVAVVGASTKWALRAVNAITIVKLIALAFMVAVGIAVLAGRTPVQDPYANFHNMFEGSTMNPSSLATALVKINYSFVGWGTAYNVLSEVRGGAPTVRKAGHIAVGVVSTLFFLVNVAYVAAIPKDEIENGGQLVAAHFFARVFGAGHAASKILPAMIACSCAGNLIAVMLAQARVLREVARQGLLPFPEFFASIKPFGTPLAPVSLKLLITILIIIAPPAEDAVNLLLDLSFYPGLVFNAALAAGVWVVRARRTKEGLPLASSQASDVLVVLFLAKSVFMLVMPWYAIPPEKGRSDVSIWYATYCVVGLGILALCGVYYYVWIILLPRLGGYDIVEEVVELDGGARTRRLVRKYHEHDGTGEGQRQPREGDRLLD</sequence>
<evidence type="ECO:0000256" key="3">
    <source>
        <dbReference type="ARBA" id="ARBA00022989"/>
    </source>
</evidence>
<feature type="transmembrane region" description="Helical" evidence="6">
    <location>
        <begin position="127"/>
        <end position="156"/>
    </location>
</feature>
<accession>A0A165FHH1</accession>
<keyword evidence="8" id="KW-1185">Reference proteome</keyword>
<keyword evidence="3 6" id="KW-1133">Transmembrane helix</keyword>
<proteinExistence type="predicted"/>
<feature type="transmembrane region" description="Helical" evidence="6">
    <location>
        <begin position="476"/>
        <end position="498"/>
    </location>
</feature>